<protein>
    <recommendedName>
        <fullName evidence="3">Maturase K</fullName>
    </recommendedName>
</protein>
<organism evidence="1 2">
    <name type="scientific">Meganyctiphanes norvegica</name>
    <name type="common">Northern krill</name>
    <name type="synonym">Thysanopoda norvegica</name>
    <dbReference type="NCBI Taxonomy" id="48144"/>
    <lineage>
        <taxon>Eukaryota</taxon>
        <taxon>Metazoa</taxon>
        <taxon>Ecdysozoa</taxon>
        <taxon>Arthropoda</taxon>
        <taxon>Crustacea</taxon>
        <taxon>Multicrustacea</taxon>
        <taxon>Malacostraca</taxon>
        <taxon>Eumalacostraca</taxon>
        <taxon>Eucarida</taxon>
        <taxon>Euphausiacea</taxon>
        <taxon>Euphausiidae</taxon>
        <taxon>Meganyctiphanes</taxon>
    </lineage>
</organism>
<dbReference type="EMBL" id="CAXKWB010074127">
    <property type="protein sequence ID" value="CAL4197689.1"/>
    <property type="molecule type" value="Genomic_DNA"/>
</dbReference>
<dbReference type="AlphaFoldDB" id="A0AAV2SLI9"/>
<dbReference type="Proteomes" id="UP001497623">
    <property type="component" value="Unassembled WGS sequence"/>
</dbReference>
<sequence length="106" mass="11900">MILQKNILFGPEILETRSLITLVEYFIRSSSSRNSGFEPNAACKVLTKSLVLNLLLYEFSKFWQIPCSCSSTKQIVQRFLVPTIVEHPIIGTVEVCISSAVMFLAT</sequence>
<reference evidence="1 2" key="1">
    <citation type="submission" date="2024-05" db="EMBL/GenBank/DDBJ databases">
        <authorList>
            <person name="Wallberg A."/>
        </authorList>
    </citation>
    <scope>NUCLEOTIDE SEQUENCE [LARGE SCALE GENOMIC DNA]</scope>
</reference>
<comment type="caution">
    <text evidence="1">The sequence shown here is derived from an EMBL/GenBank/DDBJ whole genome shotgun (WGS) entry which is preliminary data.</text>
</comment>
<evidence type="ECO:0000313" key="1">
    <source>
        <dbReference type="EMBL" id="CAL4197689.1"/>
    </source>
</evidence>
<name>A0AAV2SLI9_MEGNR</name>
<evidence type="ECO:0008006" key="3">
    <source>
        <dbReference type="Google" id="ProtNLM"/>
    </source>
</evidence>
<evidence type="ECO:0000313" key="2">
    <source>
        <dbReference type="Proteomes" id="UP001497623"/>
    </source>
</evidence>
<accession>A0AAV2SLI9</accession>
<proteinExistence type="predicted"/>
<keyword evidence="2" id="KW-1185">Reference proteome</keyword>
<gene>
    <name evidence="1" type="ORF">MNOR_LOCUS37309</name>
</gene>